<gene>
    <name evidence="16" type="ORF">HOV93_09460</name>
</gene>
<feature type="transmembrane region" description="Helical" evidence="15">
    <location>
        <begin position="519"/>
        <end position="537"/>
    </location>
</feature>
<feature type="transmembrane region" description="Helical" evidence="15">
    <location>
        <begin position="436"/>
        <end position="461"/>
    </location>
</feature>
<dbReference type="RefSeq" id="WP_207395278.1">
    <property type="nucleotide sequence ID" value="NZ_JABRWO010000002.1"/>
</dbReference>
<feature type="transmembrane region" description="Helical" evidence="15">
    <location>
        <begin position="248"/>
        <end position="267"/>
    </location>
</feature>
<feature type="transmembrane region" description="Helical" evidence="15">
    <location>
        <begin position="87"/>
        <end position="106"/>
    </location>
</feature>
<evidence type="ECO:0000313" key="17">
    <source>
        <dbReference type="Proteomes" id="UP000551616"/>
    </source>
</evidence>
<evidence type="ECO:0000256" key="15">
    <source>
        <dbReference type="SAM" id="Phobius"/>
    </source>
</evidence>
<dbReference type="CDD" id="cd10322">
    <property type="entry name" value="SLC5sbd"/>
    <property type="match status" value="1"/>
</dbReference>
<sequence>MNDAAFIAASSASISGWIPFVVLVLYLMVLLVIGCIGYYLSKSGEEDYYLAGRGQGWMISSLTIMATFFSSFALLGAPGMVYREGVVFALVSLNVPIAGFCVYLLGSRIWLAGQKHGYVTQADMLCEHYNSHLLLRPLITFVGVLFAIPYVIMQLKAGGELAAVLFADYAYAFEIGTIVLAAITALYIMIGGMRSVAWTDALQCLLLVLGMLLAGVAMVVSLGGLSGFRDAVAELPDSSKTVPGNSGFWQLPMLFTVCLLMPIGGIIQPAQWMRFYAARDRDALKKSALIFIVLLTGCFMFGIMLVGLGGQALYPLQFNESGVQPAPGIESYDQILVVILKDHLPIMLGPTLGIAFASLAIVAIMAAAMSTADSNLHALSALITRDIYDRFIRPQAGENERVWVGRFVILAATSASLSFVLIANRPESTLSGFMEMIVDLALFAVAFSVQLLPMTIDVLFLRRGNGIAATAGLSAGLLTAFLFTPLLPLLVEITGLSAFDSLLAWVEQAHSFLPVHASAWGLVVNTLVFLVISLVVVRPRSPKLPSSRRTNDRPAEAETVPSVH</sequence>
<dbReference type="GO" id="GO:0015293">
    <property type="term" value="F:symporter activity"/>
    <property type="evidence" value="ECO:0007669"/>
    <property type="project" value="UniProtKB-KW"/>
</dbReference>
<evidence type="ECO:0000256" key="10">
    <source>
        <dbReference type="ARBA" id="ARBA00023136"/>
    </source>
</evidence>
<keyword evidence="7 15" id="KW-1133">Transmembrane helix</keyword>
<dbReference type="InterPro" id="IPR038377">
    <property type="entry name" value="Na/Glc_symporter_sf"/>
</dbReference>
<evidence type="ECO:0000256" key="4">
    <source>
        <dbReference type="ARBA" id="ARBA00022475"/>
    </source>
</evidence>
<keyword evidence="5 15" id="KW-0812">Transmembrane</keyword>
<keyword evidence="8" id="KW-0915">Sodium</keyword>
<dbReference type="GO" id="GO:0006814">
    <property type="term" value="P:sodium ion transport"/>
    <property type="evidence" value="ECO:0007669"/>
    <property type="project" value="UniProtKB-KW"/>
</dbReference>
<dbReference type="InterPro" id="IPR001734">
    <property type="entry name" value="Na/solute_symporter"/>
</dbReference>
<feature type="transmembrane region" description="Helical" evidence="15">
    <location>
        <begin position="473"/>
        <end position="499"/>
    </location>
</feature>
<evidence type="ECO:0000256" key="14">
    <source>
        <dbReference type="SAM" id="MobiDB-lite"/>
    </source>
</evidence>
<evidence type="ECO:0000256" key="12">
    <source>
        <dbReference type="ARBA" id="ARBA00033708"/>
    </source>
</evidence>
<dbReference type="PANTHER" id="PTHR48086:SF3">
    <property type="entry name" value="SODIUM_PROLINE SYMPORTER"/>
    <property type="match status" value="1"/>
</dbReference>
<comment type="catalytic activity">
    <reaction evidence="12">
        <text>L-proline(in) + Na(+)(in) = L-proline(out) + Na(+)(out)</text>
        <dbReference type="Rhea" id="RHEA:28967"/>
        <dbReference type="ChEBI" id="CHEBI:29101"/>
        <dbReference type="ChEBI" id="CHEBI:60039"/>
    </reaction>
</comment>
<keyword evidence="4" id="KW-1003">Cell membrane</keyword>
<keyword evidence="10 15" id="KW-0472">Membrane</keyword>
<dbReference type="Gene3D" id="1.20.1730.10">
    <property type="entry name" value="Sodium/glucose cotransporter"/>
    <property type="match status" value="1"/>
</dbReference>
<feature type="transmembrane region" description="Helical" evidence="15">
    <location>
        <begin position="133"/>
        <end position="152"/>
    </location>
</feature>
<protein>
    <recommendedName>
        <fullName evidence="18">Sodium/proline symporter</fullName>
    </recommendedName>
</protein>
<organism evidence="16 17">
    <name type="scientific">Bremerella alba</name>
    <dbReference type="NCBI Taxonomy" id="980252"/>
    <lineage>
        <taxon>Bacteria</taxon>
        <taxon>Pseudomonadati</taxon>
        <taxon>Planctomycetota</taxon>
        <taxon>Planctomycetia</taxon>
        <taxon>Pirellulales</taxon>
        <taxon>Pirellulaceae</taxon>
        <taxon>Bremerella</taxon>
    </lineage>
</organism>
<evidence type="ECO:0000256" key="13">
    <source>
        <dbReference type="RuleBase" id="RU362091"/>
    </source>
</evidence>
<comment type="subcellular location">
    <subcellularLocation>
        <location evidence="1">Cell membrane</location>
        <topology evidence="1">Multi-pass membrane protein</topology>
    </subcellularLocation>
</comment>
<evidence type="ECO:0000256" key="7">
    <source>
        <dbReference type="ARBA" id="ARBA00022989"/>
    </source>
</evidence>
<evidence type="ECO:0000256" key="5">
    <source>
        <dbReference type="ARBA" id="ARBA00022692"/>
    </source>
</evidence>
<evidence type="ECO:0000256" key="11">
    <source>
        <dbReference type="ARBA" id="ARBA00023201"/>
    </source>
</evidence>
<keyword evidence="11" id="KW-0739">Sodium transport</keyword>
<dbReference type="InterPro" id="IPR050277">
    <property type="entry name" value="Sodium:Solute_Symporter"/>
</dbReference>
<evidence type="ECO:0000256" key="2">
    <source>
        <dbReference type="ARBA" id="ARBA00006434"/>
    </source>
</evidence>
<evidence type="ECO:0000256" key="8">
    <source>
        <dbReference type="ARBA" id="ARBA00023053"/>
    </source>
</evidence>
<dbReference type="AlphaFoldDB" id="A0A7V8V2L7"/>
<comment type="similarity">
    <text evidence="2 13">Belongs to the sodium:solute symporter (SSF) (TC 2.A.21) family.</text>
</comment>
<feature type="transmembrane region" description="Helical" evidence="15">
    <location>
        <begin position="172"/>
        <end position="192"/>
    </location>
</feature>
<evidence type="ECO:0000256" key="9">
    <source>
        <dbReference type="ARBA" id="ARBA00023065"/>
    </source>
</evidence>
<evidence type="ECO:0000313" key="16">
    <source>
        <dbReference type="EMBL" id="MBA2113794.1"/>
    </source>
</evidence>
<feature type="transmembrane region" description="Helical" evidence="15">
    <location>
        <begin position="62"/>
        <end position="81"/>
    </location>
</feature>
<dbReference type="EMBL" id="JABRWO010000002">
    <property type="protein sequence ID" value="MBA2113794.1"/>
    <property type="molecule type" value="Genomic_DNA"/>
</dbReference>
<feature type="transmembrane region" description="Helical" evidence="15">
    <location>
        <begin position="204"/>
        <end position="228"/>
    </location>
</feature>
<dbReference type="PANTHER" id="PTHR48086">
    <property type="entry name" value="SODIUM/PROLINE SYMPORTER-RELATED"/>
    <property type="match status" value="1"/>
</dbReference>
<feature type="region of interest" description="Disordered" evidence="14">
    <location>
        <begin position="541"/>
        <end position="564"/>
    </location>
</feature>
<evidence type="ECO:0000256" key="6">
    <source>
        <dbReference type="ARBA" id="ARBA00022847"/>
    </source>
</evidence>
<evidence type="ECO:0000256" key="1">
    <source>
        <dbReference type="ARBA" id="ARBA00004651"/>
    </source>
</evidence>
<feature type="transmembrane region" description="Helical" evidence="15">
    <location>
        <begin position="20"/>
        <end position="41"/>
    </location>
</feature>
<name>A0A7V8V2L7_9BACT</name>
<feature type="transmembrane region" description="Helical" evidence="15">
    <location>
        <begin position="403"/>
        <end position="424"/>
    </location>
</feature>
<accession>A0A7V8V2L7</accession>
<keyword evidence="6" id="KW-0769">Symport</keyword>
<keyword evidence="9" id="KW-0406">Ion transport</keyword>
<dbReference type="PROSITE" id="PS50283">
    <property type="entry name" value="NA_SOLUT_SYMP_3"/>
    <property type="match status" value="1"/>
</dbReference>
<evidence type="ECO:0000256" key="3">
    <source>
        <dbReference type="ARBA" id="ARBA00022448"/>
    </source>
</evidence>
<feature type="transmembrane region" description="Helical" evidence="15">
    <location>
        <begin position="346"/>
        <end position="368"/>
    </location>
</feature>
<keyword evidence="17" id="KW-1185">Reference proteome</keyword>
<proteinExistence type="inferred from homology"/>
<keyword evidence="3" id="KW-0813">Transport</keyword>
<comment type="caution">
    <text evidence="16">The sequence shown here is derived from an EMBL/GenBank/DDBJ whole genome shotgun (WGS) entry which is preliminary data.</text>
</comment>
<dbReference type="Pfam" id="PF00474">
    <property type="entry name" value="SSF"/>
    <property type="match status" value="1"/>
</dbReference>
<feature type="transmembrane region" description="Helical" evidence="15">
    <location>
        <begin position="288"/>
        <end position="314"/>
    </location>
</feature>
<dbReference type="GO" id="GO:0005886">
    <property type="term" value="C:plasma membrane"/>
    <property type="evidence" value="ECO:0007669"/>
    <property type="project" value="UniProtKB-SubCell"/>
</dbReference>
<reference evidence="16 17" key="1">
    <citation type="submission" date="2020-05" db="EMBL/GenBank/DDBJ databases">
        <title>Bremerella alba sp. nov., a novel planctomycete isolated from the surface of the macroalga Fucus spiralis.</title>
        <authorList>
            <person name="Godinho O."/>
            <person name="Botelho R."/>
            <person name="Albuquerque L."/>
            <person name="Wiegand S."/>
            <person name="Da Costa M.S."/>
            <person name="Lobo-Da-Cunha A."/>
            <person name="Jogler C."/>
            <person name="Lage O.M."/>
        </authorList>
    </citation>
    <scope>NUCLEOTIDE SEQUENCE [LARGE SCALE GENOMIC DNA]</scope>
    <source>
        <strain evidence="16 17">FF15</strain>
    </source>
</reference>
<evidence type="ECO:0008006" key="18">
    <source>
        <dbReference type="Google" id="ProtNLM"/>
    </source>
</evidence>
<dbReference type="Proteomes" id="UP000551616">
    <property type="component" value="Unassembled WGS sequence"/>
</dbReference>